<dbReference type="AlphaFoldDB" id="A0A0F9KCV0"/>
<feature type="compositionally biased region" description="Low complexity" evidence="1">
    <location>
        <begin position="174"/>
        <end position="183"/>
    </location>
</feature>
<proteinExistence type="predicted"/>
<dbReference type="Pfam" id="PF13203">
    <property type="entry name" value="DUF2201_N"/>
    <property type="match status" value="1"/>
</dbReference>
<feature type="region of interest" description="Disordered" evidence="1">
    <location>
        <begin position="156"/>
        <end position="192"/>
    </location>
</feature>
<accession>A0A0F9KCV0</accession>
<dbReference type="InterPro" id="IPR036465">
    <property type="entry name" value="vWFA_dom_sf"/>
</dbReference>
<feature type="domain" description="Putative metallopeptidase" evidence="2">
    <location>
        <begin position="56"/>
        <end position="314"/>
    </location>
</feature>
<dbReference type="InterPro" id="IPR025154">
    <property type="entry name" value="Put_metallopeptidase_dom"/>
</dbReference>
<sequence>MSTETGNRRRIDQSNLEHAIMSLISDKDFDGYLITRFDTKIIETLPGKTQTGCLMYVNGRFFIRLAEKFFTELNPKERIALLKHEVAHFVNKHFARRNGRDSYLWNIANDCAINQGIANVPSNWIILPQGWDSNEASEYYYEKYLEIANKQPKGKCGKCGGQQGQKQGQGQGSGKQNQGQGKQNKGKGKGKGPCACGSNGSCGGNGLPDLFDEVFDAPMNAGPEADSMAGEIIRETIRDRLNAGISIDKLRGLHAGGLEGYIDDLTAPPITDWRHVLSRFAATLTDAQTRMTLKRPDRRGLSPFGRRKEYLPALIVCIDTSGSVDDDMLSKFFSQIAFLGMQLSEIEVVIADAAVQEHFTYHKGLEARLKKSAFGRGGTDFDPAVQYINKNLTHCDGVVYLTDGYCPAPETKCKLPLIWLVTEAEDFKGRPKIHCPLDGRGNRR</sequence>
<evidence type="ECO:0000259" key="2">
    <source>
        <dbReference type="Pfam" id="PF13203"/>
    </source>
</evidence>
<evidence type="ECO:0000256" key="1">
    <source>
        <dbReference type="SAM" id="MobiDB-lite"/>
    </source>
</evidence>
<gene>
    <name evidence="3" type="ORF">LCGC14_1650140</name>
</gene>
<organism evidence="3">
    <name type="scientific">marine sediment metagenome</name>
    <dbReference type="NCBI Taxonomy" id="412755"/>
    <lineage>
        <taxon>unclassified sequences</taxon>
        <taxon>metagenomes</taxon>
        <taxon>ecological metagenomes</taxon>
    </lineage>
</organism>
<dbReference type="PANTHER" id="PTHR38730:SF1">
    <property type="entry name" value="SLL7028 PROTEIN"/>
    <property type="match status" value="1"/>
</dbReference>
<evidence type="ECO:0000313" key="3">
    <source>
        <dbReference type="EMBL" id="KKM19983.1"/>
    </source>
</evidence>
<name>A0A0F9KCV0_9ZZZZ</name>
<dbReference type="SUPFAM" id="SSF53300">
    <property type="entry name" value="vWA-like"/>
    <property type="match status" value="1"/>
</dbReference>
<dbReference type="EMBL" id="LAZR01013864">
    <property type="protein sequence ID" value="KKM19983.1"/>
    <property type="molecule type" value="Genomic_DNA"/>
</dbReference>
<protein>
    <recommendedName>
        <fullName evidence="2">Putative metallopeptidase domain-containing protein</fullName>
    </recommendedName>
</protein>
<reference evidence="3" key="1">
    <citation type="journal article" date="2015" name="Nature">
        <title>Complex archaea that bridge the gap between prokaryotes and eukaryotes.</title>
        <authorList>
            <person name="Spang A."/>
            <person name="Saw J.H."/>
            <person name="Jorgensen S.L."/>
            <person name="Zaremba-Niedzwiedzka K."/>
            <person name="Martijn J."/>
            <person name="Lind A.E."/>
            <person name="van Eijk R."/>
            <person name="Schleper C."/>
            <person name="Guy L."/>
            <person name="Ettema T.J."/>
        </authorList>
    </citation>
    <scope>NUCLEOTIDE SEQUENCE</scope>
</reference>
<dbReference type="PANTHER" id="PTHR38730">
    <property type="entry name" value="SLL7028 PROTEIN"/>
    <property type="match status" value="1"/>
</dbReference>
<comment type="caution">
    <text evidence="3">The sequence shown here is derived from an EMBL/GenBank/DDBJ whole genome shotgun (WGS) entry which is preliminary data.</text>
</comment>
<feature type="compositionally biased region" description="Gly residues" evidence="1">
    <location>
        <begin position="157"/>
        <end position="173"/>
    </location>
</feature>